<dbReference type="EMBL" id="JAVIJP010000006">
    <property type="protein sequence ID" value="KAL3651544.1"/>
    <property type="molecule type" value="Genomic_DNA"/>
</dbReference>
<evidence type="ECO:0000313" key="4">
    <source>
        <dbReference type="Proteomes" id="UP001632038"/>
    </source>
</evidence>
<dbReference type="InterPro" id="IPR058352">
    <property type="entry name" value="DUF8039"/>
</dbReference>
<organism evidence="3 4">
    <name type="scientific">Castilleja foliolosa</name>
    <dbReference type="NCBI Taxonomy" id="1961234"/>
    <lineage>
        <taxon>Eukaryota</taxon>
        <taxon>Viridiplantae</taxon>
        <taxon>Streptophyta</taxon>
        <taxon>Embryophyta</taxon>
        <taxon>Tracheophyta</taxon>
        <taxon>Spermatophyta</taxon>
        <taxon>Magnoliopsida</taxon>
        <taxon>eudicotyledons</taxon>
        <taxon>Gunneridae</taxon>
        <taxon>Pentapetalae</taxon>
        <taxon>asterids</taxon>
        <taxon>lamiids</taxon>
        <taxon>Lamiales</taxon>
        <taxon>Orobanchaceae</taxon>
        <taxon>Pedicularideae</taxon>
        <taxon>Castillejinae</taxon>
        <taxon>Castilleja</taxon>
    </lineage>
</organism>
<dbReference type="AlphaFoldDB" id="A0ABD3EEU5"/>
<protein>
    <recommendedName>
        <fullName evidence="2">DUF8039 domain-containing protein</fullName>
    </recommendedName>
</protein>
<sequence>MEGGIGNEGQPDSQQGVVSGQPDTLVAPIPTRRARKATRMAKLTLRFPGKVKIVFDSRRLMAIGPKKKTVDNFGSYLGFLGRKQPSILIKSWKSVSSNTKGLIWLEILEKFEIFVLDGQKEVEFSLVDEKLQVKLRRKLVNYVGRRWTVFKTNLTTTYIYGKKKGEPPYVKDYEFLDKETWEAFVALRLSEEEKGKRLKAQEIQSHNKCPHRCSHGGYELLTQKIMDEKFMARKAASDDPSEIIQPPSPPSRHEAWKRARINPSGQYINPETSVIAEKIDALEQEASSGSFTPNGRNDILAVAIGKPDHPSRVRGVGKGYTVKTYFGKQGHSANGMVSREEVAAIVAEMKGTMQAEMRASLRAEMMMMLSSQASSAAEPDTPVGNSSKGSCAPEVVPSDQQNEHVGDDVGDYRLYIEDPHKRLVAYGRIHELGSNIHHRKMNNDEVRVSVERVVVAEAPVPFPTEEVMKVGEALNQFISWPRRLVVGNVKQVISQRELFPKQSSQVNEALQTRTMDKKDVLKTLWIAAADIKEPKSLCIEAGIVSLTRTSVYVNQVDIMGLLATGTISAAVMKFYNRCLFKILQSSGRADRYGLMCLLTIQTHGNNEDMGLIRNRIGEGGFDCFLLPFYEQGLGIDGYMSQVRLRRLVQLYGEGEKIKEKSS</sequence>
<feature type="domain" description="DUF8039" evidence="2">
    <location>
        <begin position="418"/>
        <end position="486"/>
    </location>
</feature>
<feature type="compositionally biased region" description="Polar residues" evidence="1">
    <location>
        <begin position="10"/>
        <end position="22"/>
    </location>
</feature>
<feature type="region of interest" description="Disordered" evidence="1">
    <location>
        <begin position="373"/>
        <end position="404"/>
    </location>
</feature>
<feature type="region of interest" description="Disordered" evidence="1">
    <location>
        <begin position="1"/>
        <end position="25"/>
    </location>
</feature>
<accession>A0ABD3EEU5</accession>
<comment type="caution">
    <text evidence="3">The sequence shown here is derived from an EMBL/GenBank/DDBJ whole genome shotgun (WGS) entry which is preliminary data.</text>
</comment>
<evidence type="ECO:0000259" key="2">
    <source>
        <dbReference type="Pfam" id="PF26133"/>
    </source>
</evidence>
<reference evidence="4" key="1">
    <citation type="journal article" date="2024" name="IScience">
        <title>Strigolactones Initiate the Formation of Haustorium-like Structures in Castilleja.</title>
        <authorList>
            <person name="Buerger M."/>
            <person name="Peterson D."/>
            <person name="Chory J."/>
        </authorList>
    </citation>
    <scope>NUCLEOTIDE SEQUENCE [LARGE SCALE GENOMIC DNA]</scope>
</reference>
<evidence type="ECO:0000256" key="1">
    <source>
        <dbReference type="SAM" id="MobiDB-lite"/>
    </source>
</evidence>
<gene>
    <name evidence="3" type="ORF">CASFOL_004546</name>
</gene>
<dbReference type="Pfam" id="PF26133">
    <property type="entry name" value="DUF8039"/>
    <property type="match status" value="1"/>
</dbReference>
<proteinExistence type="predicted"/>
<name>A0ABD3EEU5_9LAMI</name>
<keyword evidence="4" id="KW-1185">Reference proteome</keyword>
<dbReference type="PANTHER" id="PTHR33018">
    <property type="entry name" value="OS10G0338966 PROTEIN-RELATED"/>
    <property type="match status" value="1"/>
</dbReference>
<dbReference type="Proteomes" id="UP001632038">
    <property type="component" value="Unassembled WGS sequence"/>
</dbReference>
<dbReference type="PANTHER" id="PTHR33018:SF34">
    <property type="entry name" value="OS02G0472350 PROTEIN"/>
    <property type="match status" value="1"/>
</dbReference>
<evidence type="ECO:0000313" key="3">
    <source>
        <dbReference type="EMBL" id="KAL3651544.1"/>
    </source>
</evidence>